<dbReference type="GO" id="GO:0003729">
    <property type="term" value="F:mRNA binding"/>
    <property type="evidence" value="ECO:0007669"/>
    <property type="project" value="TreeGrafter"/>
</dbReference>
<dbReference type="InterPro" id="IPR040007">
    <property type="entry name" value="Tho2"/>
</dbReference>
<name>A0A2T3AKS2_9PEZI</name>
<dbReference type="GO" id="GO:0000445">
    <property type="term" value="C:THO complex part of transcription export complex"/>
    <property type="evidence" value="ECO:0007669"/>
    <property type="project" value="TreeGrafter"/>
</dbReference>
<feature type="compositionally biased region" description="Polar residues" evidence="6">
    <location>
        <begin position="1836"/>
        <end position="1848"/>
    </location>
</feature>
<evidence type="ECO:0000256" key="3">
    <source>
        <dbReference type="ARBA" id="ARBA00019596"/>
    </source>
</evidence>
<feature type="compositionally biased region" description="Low complexity" evidence="6">
    <location>
        <begin position="2108"/>
        <end position="2131"/>
    </location>
</feature>
<feature type="compositionally biased region" description="Pro residues" evidence="6">
    <location>
        <begin position="1993"/>
        <end position="2008"/>
    </location>
</feature>
<feature type="compositionally biased region" description="Basic and acidic residues" evidence="6">
    <location>
        <begin position="2535"/>
        <end position="2546"/>
    </location>
</feature>
<feature type="compositionally biased region" description="Low complexity" evidence="6">
    <location>
        <begin position="2146"/>
        <end position="2160"/>
    </location>
</feature>
<proteinExistence type="inferred from homology"/>
<evidence type="ECO:0000256" key="6">
    <source>
        <dbReference type="SAM" id="MobiDB-lite"/>
    </source>
</evidence>
<evidence type="ECO:0000256" key="1">
    <source>
        <dbReference type="ARBA" id="ARBA00004123"/>
    </source>
</evidence>
<feature type="compositionally biased region" description="Basic and acidic residues" evidence="6">
    <location>
        <begin position="2312"/>
        <end position="2346"/>
    </location>
</feature>
<sequence>MPPKRKRTADLSGGRPSPHRPNDTNMANHDRGRTASGARSARRSDRHDTGPSAGSNAASPLNSPSLARPSSASSQAATVPSAPSAPAATSPALPSPVQSGYHYDIVTDARLGKWAQGGRQELVEHGIQSRDDEDMQELSTIFQELLKSSLDYRLRASEAGDVTREILGPRDPDASTSTFDTHTLFLDTVSIFLDVEASTSSAILRDFMIATNIDPALMRRVLEPPVLEQLGLIRETFTKMGIRQATNILYKQANYNLLREETEGYAKLATELFTTCNHQAPSSEAVQAAFERVKGLIGTFDLDVGRVLDVLLDVFASVLIKQNRFFVKFLRISSWWPRSYNKTSLFCGGLPKWALPESAHWQTSEEDEQILNSQRLQRDIQFWHRAREAHLKAYFELGGRQIQGPELQRIKSVSGLGDHVSDDVSHLDADSQWILTTNTLPPQGNRVAAQLLGFKLRFYESDNVRDKEVDVIPANLFYMTALLIKIGFISLADLWPHLSADDSAMEAHRREREKVLEEEERKRTGRGNNALTMSVLTDDTPSGLGPPSARPLSQVKAANAADDTDKDKDPKYPPQKVQLLTELLTMGAIPEAVYVLTRYPWLPEAYPGLYKLINRLLSHSVQKVFEEGRVGSVASPNQLEIPAKRLPDPDQTGVSKGSVRLGQTQQRRPFRWPHPDGESNNTPYRFYWDEWADNVPVCQTVDDVFTLCDTLMNLSGVNIGRDATLLAKLASIGAMSLAQDQSLQNFSRWQDLLTRLLVPALSLTEANSFVVHAVWDLLKLFPITTRYAIYSEWFLGRTSRNPAIKAAFARTKTETNSVLKRLSLTNLTAMAKKLAKTAYSSPGIVFKTAFDQIEAYPNLIQAFVECAKYFTDLGYDVLTWSLMSALGGKSRSRTQEVSVLLTSKWLQALSKFSGRVFKRYQNMTPGPVLQYVHSQLLNGNSTDLVILRELILSMAGVVSDVDFTDAQLQAMTGGEVLRRQTLIKLGDHRFEYVNGSKRLMQSLIDTKLAGRLLVNMAQYRQAALYRDDAHVKYLATIMDEVQQALVQYLDLLRSNMAPDDFDRLIPGIAELMTTYGLDVNLAFMIGRASLAHRMANIKAPVVSLAKDGRSTTQSTPQTADTDGDVAMNENGIDNPADDSVPIKDEAEDKMAIDDKPAPENAMDTSAPLTSETRKHDPIADVLQPIVDTIQDGLPSATWQNLSPEFYVTFWSLSLGDLHVPQNSYEAENDRLHKEANEVMKDRSDMTRQGMNKKEEKKKGLQALAQSIREELGNHISRYQKTKFRLARQAKFWFSNSITDAAEIADALLEYCLLPRLLMSASDTEYCFRMIKFLHENQTPNFKLFTLYEQLFNANRLRAMIFSATVREAEHWGRFFRCILEDLARWHADKAVYEKEAFGSKRKYLGFATAFDEDGSPTAFVEHPFFKDAHYEWHKNFNIALKACLQGTKEWMHIRNALTILKWVAEFFPAVNFMGSQLLKVLDDIKTREDGSKGPQEEGHRVDLSVAAQTVYAMLKRQDSKWVAVQAFRPNMSVTPQDGSKDVDMTTTASSASQRANAADSKSQQSANVTTSTLPLEDEDGEVKDNKESRVSTAQKDQSTAGSSDGRLTAHESKESDSGDKLVAQGSRHSTPKPAPALPAPPAMANGRNDHARSSRQDRVPHGLPNRPNVPIPGRFLPQHGAPEQRRDLPTRDTRDPKQASRDSREPRDPRERHRDPRETAREAREPRDARPQDVMRGDKRDHPEGERRGNDNAPTREPGRHSEWEWQNRPEAAPRRIEVPNDRDPRDSRSSRAHSRDNRASSREQIPPPTQSQEPVSEMPVNPQRAALIQADERSNMANQQRPPFVQNSPSTSSTRSPRDSGRDRGSSRTSSPRREERPSREERHGRRSGAVAEPPQPSAAPRDNETHRDPSRPSSDRGRDASHTGQSSRTHDSERGRPVQQDPNYGRLNPIPSVVPVADPTPQGPRGRGARSSNRGAPTPSAPRSDGRMLPPDVPRAPSPERQPPTGPRSRRPPAQADVAQQQAGNNHSSSSNSSSNSNSNMHMSNSNPHIERVKQFEPNPNQVPVHPDRMNHIFASPPPPPPQQGSSSSRSRHNMPPPIHTNDRMQAPSGPSAQSGPQGPQGPRHGQSSMPNTPVAEQHHHNNNHNSSHNSNNNSNSNAPYSAPTGPAASHDRQRGSARRQLQDLQNSLTANNSRREADYRRQRASMPDSDAQILTGASPVTTPIHERTDPTRRGGSGLPDRPHGAMDNDGPLLSRDSSGRSSGPPHVGEDNNPGSSGRPDYERSNGRRDHRERSERSSRHGGGGSSSSGRDRSPRGERSDPREMRDHQPRSSDNNHERHDRRAGGGGVGGPPPGMEMSARDSDPNYEPIQPRRSMRDAAATGGGGGGGHGGSGSRGEPMLPPHAREPQGPGRDSRHRGPRGDHGGRGDMSIGGGSNNNNNNRGLMRGGHRDAGSRDGGGHSNGPRPSSSMRLGGGGGGGGGHDEHHRRDHPRSGDDPRMQPSSGSGSGSGSGAGSVSGSRKRRNDVPPEMQPPHDSREKRPRR</sequence>
<feature type="compositionally biased region" description="Basic and acidic residues" evidence="6">
    <location>
        <begin position="2451"/>
        <end position="2461"/>
    </location>
</feature>
<feature type="domain" description="THO complex subunitTHOC2 N-terminal" evidence="8">
    <location>
        <begin position="834"/>
        <end position="910"/>
    </location>
</feature>
<gene>
    <name evidence="10" type="ORF">BD289DRAFT_422281</name>
</gene>
<evidence type="ECO:0000259" key="8">
    <source>
        <dbReference type="Pfam" id="PF11732"/>
    </source>
</evidence>
<feature type="compositionally biased region" description="Basic and acidic residues" evidence="6">
    <location>
        <begin position="1682"/>
        <end position="1750"/>
    </location>
</feature>
<feature type="region of interest" description="Disordered" evidence="6">
    <location>
        <begin position="1105"/>
        <end position="1173"/>
    </location>
</feature>
<evidence type="ECO:0000256" key="5">
    <source>
        <dbReference type="SAM" id="Coils"/>
    </source>
</evidence>
<dbReference type="PANTHER" id="PTHR21597">
    <property type="entry name" value="THO2 PROTEIN"/>
    <property type="match status" value="1"/>
</dbReference>
<feature type="region of interest" description="Disordered" evidence="6">
    <location>
        <begin position="509"/>
        <end position="573"/>
    </location>
</feature>
<reference evidence="10 11" key="1">
    <citation type="journal article" date="2018" name="Mycol. Prog.">
        <title>Coniella lustricola, a new species from submerged detritus.</title>
        <authorList>
            <person name="Raudabaugh D.B."/>
            <person name="Iturriaga T."/>
            <person name="Carver A."/>
            <person name="Mondo S."/>
            <person name="Pangilinan J."/>
            <person name="Lipzen A."/>
            <person name="He G."/>
            <person name="Amirebrahimi M."/>
            <person name="Grigoriev I.V."/>
            <person name="Miller A.N."/>
        </authorList>
    </citation>
    <scope>NUCLEOTIDE SEQUENCE [LARGE SCALE GENOMIC DNA]</scope>
    <source>
        <strain evidence="10 11">B22-T-1</strain>
    </source>
</reference>
<feature type="compositionally biased region" description="Basic and acidic residues" evidence="6">
    <location>
        <begin position="1757"/>
        <end position="1802"/>
    </location>
</feature>
<feature type="compositionally biased region" description="Basic and acidic residues" evidence="6">
    <location>
        <begin position="1140"/>
        <end position="1157"/>
    </location>
</feature>
<dbReference type="Pfam" id="PF16134">
    <property type="entry name" value="THOC2_N"/>
    <property type="match status" value="1"/>
</dbReference>
<dbReference type="GO" id="GO:0006406">
    <property type="term" value="P:mRNA export from nucleus"/>
    <property type="evidence" value="ECO:0007669"/>
    <property type="project" value="InterPro"/>
</dbReference>
<feature type="compositionally biased region" description="Basic and acidic residues" evidence="6">
    <location>
        <begin position="1903"/>
        <end position="1923"/>
    </location>
</feature>
<feature type="domain" description="THO complex subunitTHOC2 C-terminal" evidence="7">
    <location>
        <begin position="1198"/>
        <end position="1514"/>
    </location>
</feature>
<evidence type="ECO:0000256" key="2">
    <source>
        <dbReference type="ARBA" id="ARBA00007857"/>
    </source>
</evidence>
<feature type="compositionally biased region" description="Basic and acidic residues" evidence="6">
    <location>
        <begin position="1607"/>
        <end position="1619"/>
    </location>
</feature>
<dbReference type="STRING" id="2025994.A0A2T3AKS2"/>
<evidence type="ECO:0000259" key="9">
    <source>
        <dbReference type="Pfam" id="PF16134"/>
    </source>
</evidence>
<feature type="compositionally biased region" description="Basic and acidic residues" evidence="6">
    <location>
        <begin position="2484"/>
        <end position="2501"/>
    </location>
</feature>
<feature type="compositionally biased region" description="Basic and acidic residues" evidence="6">
    <location>
        <begin position="1857"/>
        <end position="1885"/>
    </location>
</feature>
<feature type="region of interest" description="Disordered" evidence="6">
    <location>
        <begin position="1531"/>
        <end position="2546"/>
    </location>
</feature>
<feature type="compositionally biased region" description="Basic and acidic residues" evidence="6">
    <location>
        <begin position="1647"/>
        <end position="1660"/>
    </location>
</feature>
<feature type="domain" description="THO complex subunit 2 N-terminal" evidence="9">
    <location>
        <begin position="106"/>
        <end position="832"/>
    </location>
</feature>
<evidence type="ECO:0000256" key="4">
    <source>
        <dbReference type="ARBA" id="ARBA00023242"/>
    </source>
</evidence>
<feature type="compositionally biased region" description="Polar residues" evidence="6">
    <location>
        <begin position="1590"/>
        <end position="1602"/>
    </location>
</feature>
<accession>A0A2T3AKS2</accession>
<comment type="subcellular location">
    <subcellularLocation>
        <location evidence="1">Nucleus</location>
    </subcellularLocation>
</comment>
<feature type="region of interest" description="Disordered" evidence="6">
    <location>
        <begin position="1"/>
        <end position="97"/>
    </location>
</feature>
<dbReference type="InterPro" id="IPR032302">
    <property type="entry name" value="THOC2_N"/>
</dbReference>
<dbReference type="Pfam" id="PF11732">
    <property type="entry name" value="Thoc2"/>
    <property type="match status" value="1"/>
</dbReference>
<feature type="compositionally biased region" description="Polar residues" evidence="6">
    <location>
        <begin position="2185"/>
        <end position="2195"/>
    </location>
</feature>
<feature type="compositionally biased region" description="Basic and acidic residues" evidence="6">
    <location>
        <begin position="2282"/>
        <end position="2301"/>
    </location>
</feature>
<dbReference type="InterPro" id="IPR021726">
    <property type="entry name" value="THO_THOC2_N"/>
</dbReference>
<dbReference type="GO" id="GO:0006397">
    <property type="term" value="P:mRNA processing"/>
    <property type="evidence" value="ECO:0007669"/>
    <property type="project" value="InterPro"/>
</dbReference>
<protein>
    <recommendedName>
        <fullName evidence="3">THO complex subunit 2</fullName>
    </recommendedName>
</protein>
<organism evidence="10 11">
    <name type="scientific">Coniella lustricola</name>
    <dbReference type="NCBI Taxonomy" id="2025994"/>
    <lineage>
        <taxon>Eukaryota</taxon>
        <taxon>Fungi</taxon>
        <taxon>Dikarya</taxon>
        <taxon>Ascomycota</taxon>
        <taxon>Pezizomycotina</taxon>
        <taxon>Sordariomycetes</taxon>
        <taxon>Sordariomycetidae</taxon>
        <taxon>Diaporthales</taxon>
        <taxon>Schizoparmaceae</taxon>
        <taxon>Coniella</taxon>
    </lineage>
</organism>
<dbReference type="FunCoup" id="A0A2T3AKS2">
    <property type="interactions" value="588"/>
</dbReference>
<feature type="compositionally biased region" description="Gly residues" evidence="6">
    <location>
        <begin position="2508"/>
        <end position="2518"/>
    </location>
</feature>
<keyword evidence="11" id="KW-1185">Reference proteome</keyword>
<keyword evidence="4" id="KW-0539">Nucleus</keyword>
<comment type="similarity">
    <text evidence="2">Belongs to the THOC2 family.</text>
</comment>
<keyword evidence="5" id="KW-0175">Coiled coil</keyword>
<feature type="coiled-coil region" evidence="5">
    <location>
        <begin position="1221"/>
        <end position="1270"/>
    </location>
</feature>
<feature type="compositionally biased region" description="Polar residues" evidence="6">
    <location>
        <begin position="1544"/>
        <end position="1573"/>
    </location>
</feature>
<dbReference type="PANTHER" id="PTHR21597:SF0">
    <property type="entry name" value="THO COMPLEX SUBUNIT 2"/>
    <property type="match status" value="1"/>
</dbReference>
<dbReference type="InParanoid" id="A0A2T3AKS2"/>
<feature type="compositionally biased region" description="Gly residues" evidence="6">
    <location>
        <begin position="2384"/>
        <end position="2397"/>
    </location>
</feature>
<dbReference type="EMBL" id="KZ678378">
    <property type="protein sequence ID" value="PSS02262.1"/>
    <property type="molecule type" value="Genomic_DNA"/>
</dbReference>
<evidence type="ECO:0000313" key="10">
    <source>
        <dbReference type="EMBL" id="PSS02262.1"/>
    </source>
</evidence>
<feature type="compositionally biased region" description="Basic and acidic residues" evidence="6">
    <location>
        <begin position="509"/>
        <end position="522"/>
    </location>
</feature>
<dbReference type="InterPro" id="IPR021418">
    <property type="entry name" value="THO_THOC2_C"/>
</dbReference>
<feature type="compositionally biased region" description="Polar residues" evidence="6">
    <location>
        <begin position="1110"/>
        <end position="1120"/>
    </location>
</feature>
<evidence type="ECO:0000313" key="11">
    <source>
        <dbReference type="Proteomes" id="UP000241462"/>
    </source>
</evidence>
<feature type="compositionally biased region" description="Pro residues" evidence="6">
    <location>
        <begin position="1632"/>
        <end position="1641"/>
    </location>
</feature>
<dbReference type="Proteomes" id="UP000241462">
    <property type="component" value="Unassembled WGS sequence"/>
</dbReference>
<feature type="compositionally biased region" description="Polar residues" evidence="6">
    <location>
        <begin position="526"/>
        <end position="540"/>
    </location>
</feature>
<dbReference type="Pfam" id="PF11262">
    <property type="entry name" value="Tho2"/>
    <property type="match status" value="1"/>
</dbReference>
<evidence type="ECO:0000259" key="7">
    <source>
        <dbReference type="Pfam" id="PF11262"/>
    </source>
</evidence>
<feature type="compositionally biased region" description="Low complexity" evidence="6">
    <location>
        <begin position="50"/>
        <end position="96"/>
    </location>
</feature>
<feature type="compositionally biased region" description="Low complexity" evidence="6">
    <location>
        <begin position="2016"/>
        <end position="2049"/>
    </location>
</feature>
<dbReference type="OrthoDB" id="29024at2759"/>
<feature type="compositionally biased region" description="Low complexity" evidence="6">
    <location>
        <begin position="2253"/>
        <end position="2268"/>
    </location>
</feature>
<feature type="region of interest" description="Disordered" evidence="6">
    <location>
        <begin position="642"/>
        <end position="675"/>
    </location>
</feature>